<dbReference type="Pfam" id="PF00106">
    <property type="entry name" value="adh_short"/>
    <property type="match status" value="1"/>
</dbReference>
<dbReference type="CDD" id="cd05327">
    <property type="entry name" value="retinol-DH_like_SDR_c_like"/>
    <property type="match status" value="1"/>
</dbReference>
<dbReference type="SUPFAM" id="SSF51735">
    <property type="entry name" value="NAD(P)-binding Rossmann-fold domains"/>
    <property type="match status" value="1"/>
</dbReference>
<gene>
    <name evidence="4" type="primary">LOC111134512</name>
</gene>
<reference evidence="4" key="1">
    <citation type="submission" date="2025-08" db="UniProtKB">
        <authorList>
            <consortium name="RefSeq"/>
        </authorList>
    </citation>
    <scope>IDENTIFICATION</scope>
    <source>
        <tissue evidence="4">Whole sample</tissue>
    </source>
</reference>
<dbReference type="Gene3D" id="3.40.50.720">
    <property type="entry name" value="NAD(P)-binding Rossmann-like Domain"/>
    <property type="match status" value="1"/>
</dbReference>
<keyword evidence="3" id="KW-1185">Reference proteome</keyword>
<dbReference type="PANTHER" id="PTHR43157:SF31">
    <property type="entry name" value="PHOSPHATIDYLINOSITOL-GLYCAN BIOSYNTHESIS CLASS F PROTEIN"/>
    <property type="match status" value="1"/>
</dbReference>
<dbReference type="KEGG" id="cvn:111134512"/>
<dbReference type="InterPro" id="IPR036291">
    <property type="entry name" value="NAD(P)-bd_dom_sf"/>
</dbReference>
<comment type="similarity">
    <text evidence="2">Belongs to the short-chain dehydrogenases/reductases (SDR) family.</text>
</comment>
<sequence length="306" mass="33845">MGGTVSRIGFSKSKFKFSSSKSLSGKTVIVTGANTGVGFETALDLAKRNGRIILACRNREKGEVAKSRIIQLTGNTNVVFKQLDMSLMSSIREFVSIISTEEKAVDILINNAGVVNWKENITAEGFENTFATNYYGPFLLTTLLLDLLKKSPNSRIVNVGSIASMGGSVDLDTVMARRSFTRKEYNDSKLALLIFTKELARKIAETGIVATYVHPGTIRSELFRNLPWILQFIIIGIMRPFIKTPVEGAQPVLFCALEDSVEPGGYYMDCRLYDHTLWVPKSAYDEGLAKKLWESTERIVASCGTK</sequence>
<proteinExistence type="inferred from homology"/>
<organism evidence="3 4">
    <name type="scientific">Crassostrea virginica</name>
    <name type="common">Eastern oyster</name>
    <dbReference type="NCBI Taxonomy" id="6565"/>
    <lineage>
        <taxon>Eukaryota</taxon>
        <taxon>Metazoa</taxon>
        <taxon>Spiralia</taxon>
        <taxon>Lophotrochozoa</taxon>
        <taxon>Mollusca</taxon>
        <taxon>Bivalvia</taxon>
        <taxon>Autobranchia</taxon>
        <taxon>Pteriomorphia</taxon>
        <taxon>Ostreida</taxon>
        <taxon>Ostreoidea</taxon>
        <taxon>Ostreidae</taxon>
        <taxon>Crassostrea</taxon>
    </lineage>
</organism>
<dbReference type="GO" id="GO:0016491">
    <property type="term" value="F:oxidoreductase activity"/>
    <property type="evidence" value="ECO:0007669"/>
    <property type="project" value="UniProtKB-KW"/>
</dbReference>
<dbReference type="RefSeq" id="XP_022339322.1">
    <property type="nucleotide sequence ID" value="XM_022483614.1"/>
</dbReference>
<dbReference type="OrthoDB" id="191139at2759"/>
<dbReference type="PANTHER" id="PTHR43157">
    <property type="entry name" value="PHOSPHATIDYLINOSITOL-GLYCAN BIOSYNTHESIS CLASS F PROTEIN-RELATED"/>
    <property type="match status" value="1"/>
</dbReference>
<protein>
    <submittedName>
        <fullName evidence="4">Retinol dehydrogenase 11-like</fullName>
    </submittedName>
</protein>
<evidence type="ECO:0000256" key="1">
    <source>
        <dbReference type="ARBA" id="ARBA00023002"/>
    </source>
</evidence>
<keyword evidence="1" id="KW-0560">Oxidoreductase</keyword>
<dbReference type="Proteomes" id="UP000694844">
    <property type="component" value="Chromosome 5"/>
</dbReference>
<evidence type="ECO:0000256" key="2">
    <source>
        <dbReference type="RuleBase" id="RU000363"/>
    </source>
</evidence>
<name>A0A8B8EFA7_CRAVI</name>
<accession>A0A8B8EFA7</accession>
<evidence type="ECO:0000313" key="4">
    <source>
        <dbReference type="RefSeq" id="XP_022339322.1"/>
    </source>
</evidence>
<dbReference type="GeneID" id="111134512"/>
<dbReference type="PRINTS" id="PR00080">
    <property type="entry name" value="SDRFAMILY"/>
</dbReference>
<dbReference type="AlphaFoldDB" id="A0A8B8EFA7"/>
<dbReference type="PRINTS" id="PR00081">
    <property type="entry name" value="GDHRDH"/>
</dbReference>
<evidence type="ECO:0000313" key="3">
    <source>
        <dbReference type="Proteomes" id="UP000694844"/>
    </source>
</evidence>
<dbReference type="InterPro" id="IPR002347">
    <property type="entry name" value="SDR_fam"/>
</dbReference>